<dbReference type="VEuPathDB" id="FungiDB:PITG_14410"/>
<dbReference type="KEGG" id="pif:PITG_14410"/>
<proteinExistence type="predicted"/>
<dbReference type="HOGENOM" id="CLU_1800230_0_0_1"/>
<name>D0NPS4_PHYIT</name>
<accession>D0NPS4</accession>
<dbReference type="InParanoid" id="D0NPS4"/>
<gene>
    <name evidence="1" type="ORF">PITG_14410</name>
</gene>
<dbReference type="AlphaFoldDB" id="D0NPS4"/>
<organism evidence="1 2">
    <name type="scientific">Phytophthora infestans (strain T30-4)</name>
    <name type="common">Potato late blight agent</name>
    <dbReference type="NCBI Taxonomy" id="403677"/>
    <lineage>
        <taxon>Eukaryota</taxon>
        <taxon>Sar</taxon>
        <taxon>Stramenopiles</taxon>
        <taxon>Oomycota</taxon>
        <taxon>Peronosporomycetes</taxon>
        <taxon>Peronosporales</taxon>
        <taxon>Peronosporaceae</taxon>
        <taxon>Phytophthora</taxon>
    </lineage>
</organism>
<dbReference type="OMA" id="HAALWNE"/>
<keyword evidence="2" id="KW-1185">Reference proteome</keyword>
<dbReference type="Proteomes" id="UP000006643">
    <property type="component" value="Unassembled WGS sequence"/>
</dbReference>
<evidence type="ECO:0000313" key="1">
    <source>
        <dbReference type="EMBL" id="EEY62636.1"/>
    </source>
</evidence>
<sequence>MAKRRKQVLRAPVTSSEPVVYVWEGAHASLWSEGNKCGVRMVDTIILYHNSDSSHIDSYLWLFTGKSGAISRKRMSKDGSLPVAKIRERFLQLSGRSSDKSVDSMAVVNFLDGTRKVVGIDEFEEILHALENKRGRRESCPSGI</sequence>
<dbReference type="GeneID" id="9479891"/>
<protein>
    <submittedName>
        <fullName evidence="1">Uncharacterized protein</fullName>
    </submittedName>
</protein>
<reference evidence="2" key="1">
    <citation type="journal article" date="2009" name="Nature">
        <title>Genome sequence and analysis of the Irish potato famine pathogen Phytophthora infestans.</title>
        <authorList>
            <consortium name="The Broad Institute Genome Sequencing Platform"/>
            <person name="Haas B.J."/>
            <person name="Kamoun S."/>
            <person name="Zody M.C."/>
            <person name="Jiang R.H."/>
            <person name="Handsaker R.E."/>
            <person name="Cano L.M."/>
            <person name="Grabherr M."/>
            <person name="Kodira C.D."/>
            <person name="Raffaele S."/>
            <person name="Torto-Alalibo T."/>
            <person name="Bozkurt T.O."/>
            <person name="Ah-Fong A.M."/>
            <person name="Alvarado L."/>
            <person name="Anderson V.L."/>
            <person name="Armstrong M.R."/>
            <person name="Avrova A."/>
            <person name="Baxter L."/>
            <person name="Beynon J."/>
            <person name="Boevink P.C."/>
            <person name="Bollmann S.R."/>
            <person name="Bos J.I."/>
            <person name="Bulone V."/>
            <person name="Cai G."/>
            <person name="Cakir C."/>
            <person name="Carrington J.C."/>
            <person name="Chawner M."/>
            <person name="Conti L."/>
            <person name="Costanzo S."/>
            <person name="Ewan R."/>
            <person name="Fahlgren N."/>
            <person name="Fischbach M.A."/>
            <person name="Fugelstad J."/>
            <person name="Gilroy E.M."/>
            <person name="Gnerre S."/>
            <person name="Green P.J."/>
            <person name="Grenville-Briggs L.J."/>
            <person name="Griffith J."/>
            <person name="Grunwald N.J."/>
            <person name="Horn K."/>
            <person name="Horner N.R."/>
            <person name="Hu C.H."/>
            <person name="Huitema E."/>
            <person name="Jeong D.H."/>
            <person name="Jones A.M."/>
            <person name="Jones J.D."/>
            <person name="Jones R.W."/>
            <person name="Karlsson E.K."/>
            <person name="Kunjeti S.G."/>
            <person name="Lamour K."/>
            <person name="Liu Z."/>
            <person name="Ma L."/>
            <person name="Maclean D."/>
            <person name="Chibucos M.C."/>
            <person name="McDonald H."/>
            <person name="McWalters J."/>
            <person name="Meijer H.J."/>
            <person name="Morgan W."/>
            <person name="Morris P.F."/>
            <person name="Munro C.A."/>
            <person name="O'Neill K."/>
            <person name="Ospina-Giraldo M."/>
            <person name="Pinzon A."/>
            <person name="Pritchard L."/>
            <person name="Ramsahoye B."/>
            <person name="Ren Q."/>
            <person name="Restrepo S."/>
            <person name="Roy S."/>
            <person name="Sadanandom A."/>
            <person name="Savidor A."/>
            <person name="Schornack S."/>
            <person name="Schwartz D.C."/>
            <person name="Schumann U.D."/>
            <person name="Schwessinger B."/>
            <person name="Seyer L."/>
            <person name="Sharpe T."/>
            <person name="Silvar C."/>
            <person name="Song J."/>
            <person name="Studholme D.J."/>
            <person name="Sykes S."/>
            <person name="Thines M."/>
            <person name="van de Vondervoort P.J."/>
            <person name="Phuntumart V."/>
            <person name="Wawra S."/>
            <person name="Weide R."/>
            <person name="Win J."/>
            <person name="Young C."/>
            <person name="Zhou S."/>
            <person name="Fry W."/>
            <person name="Meyers B.C."/>
            <person name="van West P."/>
            <person name="Ristaino J."/>
            <person name="Govers F."/>
            <person name="Birch P.R."/>
            <person name="Whisson S.C."/>
            <person name="Judelson H.S."/>
            <person name="Nusbaum C."/>
        </authorList>
    </citation>
    <scope>NUCLEOTIDE SEQUENCE [LARGE SCALE GENOMIC DNA]</scope>
    <source>
        <strain evidence="2">T30-4</strain>
    </source>
</reference>
<dbReference type="EMBL" id="DS028151">
    <property type="protein sequence ID" value="EEY62636.1"/>
    <property type="molecule type" value="Genomic_DNA"/>
</dbReference>
<dbReference type="OrthoDB" id="77418at2759"/>
<evidence type="ECO:0000313" key="2">
    <source>
        <dbReference type="Proteomes" id="UP000006643"/>
    </source>
</evidence>
<dbReference type="RefSeq" id="XP_002898878.1">
    <property type="nucleotide sequence ID" value="XM_002898832.1"/>
</dbReference>